<feature type="compositionally biased region" description="Polar residues" evidence="1">
    <location>
        <begin position="120"/>
        <end position="133"/>
    </location>
</feature>
<keyword evidence="2" id="KW-0472">Membrane</keyword>
<accession>A0A1B6G0T6</accession>
<gene>
    <name evidence="3" type="ORF">g.48857</name>
</gene>
<organism evidence="3">
    <name type="scientific">Cuerna arida</name>
    <dbReference type="NCBI Taxonomy" id="1464854"/>
    <lineage>
        <taxon>Eukaryota</taxon>
        <taxon>Metazoa</taxon>
        <taxon>Ecdysozoa</taxon>
        <taxon>Arthropoda</taxon>
        <taxon>Hexapoda</taxon>
        <taxon>Insecta</taxon>
        <taxon>Pterygota</taxon>
        <taxon>Neoptera</taxon>
        <taxon>Paraneoptera</taxon>
        <taxon>Hemiptera</taxon>
        <taxon>Auchenorrhyncha</taxon>
        <taxon>Membracoidea</taxon>
        <taxon>Cicadellidae</taxon>
        <taxon>Cicadellinae</taxon>
        <taxon>Proconiini</taxon>
        <taxon>Cuerna</taxon>
    </lineage>
</organism>
<proteinExistence type="predicted"/>
<dbReference type="EMBL" id="GECZ01013712">
    <property type="protein sequence ID" value="JAS56057.1"/>
    <property type="molecule type" value="Transcribed_RNA"/>
</dbReference>
<evidence type="ECO:0000313" key="3">
    <source>
        <dbReference type="EMBL" id="JAS56057.1"/>
    </source>
</evidence>
<protein>
    <submittedName>
        <fullName evidence="3">Uncharacterized protein</fullName>
    </submittedName>
</protein>
<feature type="transmembrane region" description="Helical" evidence="2">
    <location>
        <begin position="13"/>
        <end position="30"/>
    </location>
</feature>
<keyword evidence="2" id="KW-1133">Transmembrane helix</keyword>
<evidence type="ECO:0000256" key="2">
    <source>
        <dbReference type="SAM" id="Phobius"/>
    </source>
</evidence>
<reference evidence="3" key="1">
    <citation type="submission" date="2015-11" db="EMBL/GenBank/DDBJ databases">
        <title>De novo transcriptome assembly of four potential Pierce s Disease insect vectors from Arizona vineyards.</title>
        <authorList>
            <person name="Tassone E.E."/>
        </authorList>
    </citation>
    <scope>NUCLEOTIDE SEQUENCE</scope>
</reference>
<evidence type="ECO:0000256" key="1">
    <source>
        <dbReference type="SAM" id="MobiDB-lite"/>
    </source>
</evidence>
<dbReference type="AlphaFoldDB" id="A0A1B6G0T6"/>
<feature type="region of interest" description="Disordered" evidence="1">
    <location>
        <begin position="96"/>
        <end position="133"/>
    </location>
</feature>
<keyword evidence="2" id="KW-0812">Transmembrane</keyword>
<sequence length="133" mass="14916">NNFISANMDIFEFLFVGIIIFMICTMLNCCRSNGTVYEDPPQPFPSQQPFPTIQTNIHPYPVQPYPVQPYQTYPAAYVPQNMTPYPPPVNPVGQAPISMPMPTAQNTAPPPYSDVAPSSELYQKQPSFNPNFN</sequence>
<name>A0A1B6G0T6_9HEMI</name>
<feature type="non-terminal residue" evidence="3">
    <location>
        <position position="1"/>
    </location>
</feature>